<dbReference type="SUPFAM" id="SSF52047">
    <property type="entry name" value="RNI-like"/>
    <property type="match status" value="1"/>
</dbReference>
<gene>
    <name evidence="4" type="ORF">SPARVUS_LOCUS1273454</name>
</gene>
<name>A0ABN9AQU2_9NEOB</name>
<protein>
    <submittedName>
        <fullName evidence="4">Uncharacterized protein</fullName>
    </submittedName>
</protein>
<feature type="non-terminal residue" evidence="4">
    <location>
        <position position="1"/>
    </location>
</feature>
<comment type="caution">
    <text evidence="4">The sequence shown here is derived from an EMBL/GenBank/DDBJ whole genome shotgun (WGS) entry which is preliminary data.</text>
</comment>
<keyword evidence="3" id="KW-0677">Repeat</keyword>
<evidence type="ECO:0000256" key="1">
    <source>
        <dbReference type="ARBA" id="ARBA00004496"/>
    </source>
</evidence>
<keyword evidence="2" id="KW-0963">Cytoplasm</keyword>
<dbReference type="PANTHER" id="PTHR45690">
    <property type="entry name" value="NACHT, LRR AND PYD DOMAINS-CONTAINING PROTEIN 12"/>
    <property type="match status" value="1"/>
</dbReference>
<reference evidence="4" key="1">
    <citation type="submission" date="2023-05" db="EMBL/GenBank/DDBJ databases">
        <authorList>
            <person name="Stuckert A."/>
        </authorList>
    </citation>
    <scope>NUCLEOTIDE SEQUENCE</scope>
</reference>
<dbReference type="EMBL" id="CATNWA010000662">
    <property type="protein sequence ID" value="CAI9537712.1"/>
    <property type="molecule type" value="Genomic_DNA"/>
</dbReference>
<dbReference type="InterPro" id="IPR032675">
    <property type="entry name" value="LRR_dom_sf"/>
</dbReference>
<organism evidence="4 5">
    <name type="scientific">Staurois parvus</name>
    <dbReference type="NCBI Taxonomy" id="386267"/>
    <lineage>
        <taxon>Eukaryota</taxon>
        <taxon>Metazoa</taxon>
        <taxon>Chordata</taxon>
        <taxon>Craniata</taxon>
        <taxon>Vertebrata</taxon>
        <taxon>Euteleostomi</taxon>
        <taxon>Amphibia</taxon>
        <taxon>Batrachia</taxon>
        <taxon>Anura</taxon>
        <taxon>Neobatrachia</taxon>
        <taxon>Ranoidea</taxon>
        <taxon>Ranidae</taxon>
        <taxon>Staurois</taxon>
    </lineage>
</organism>
<dbReference type="SMART" id="SM00368">
    <property type="entry name" value="LRR_RI"/>
    <property type="match status" value="2"/>
</dbReference>
<evidence type="ECO:0000256" key="3">
    <source>
        <dbReference type="ARBA" id="ARBA00022737"/>
    </source>
</evidence>
<dbReference type="Proteomes" id="UP001162483">
    <property type="component" value="Unassembled WGS sequence"/>
</dbReference>
<comment type="subcellular location">
    <subcellularLocation>
        <location evidence="1">Cytoplasm</location>
    </subcellularLocation>
</comment>
<keyword evidence="5" id="KW-1185">Reference proteome</keyword>
<evidence type="ECO:0000313" key="4">
    <source>
        <dbReference type="EMBL" id="CAI9537712.1"/>
    </source>
</evidence>
<evidence type="ECO:0000256" key="2">
    <source>
        <dbReference type="ARBA" id="ARBA00022490"/>
    </source>
</evidence>
<dbReference type="InterPro" id="IPR050637">
    <property type="entry name" value="NLRP_innate_immun_reg"/>
</dbReference>
<sequence>YVEFRYLTVNPECQESVSQFLHKCQTVWFEYCTFRRWFTEDYLRDVLMEEKEESDSSETQMEPPDLSFLINPESKIQELRLYRCDFTFLCSHDLLSILIINKCLTRLDLSFINLQDSGMKLLCEGLRDLGCTLQELRVYDCKATLLCCDDLCSVITTNQTLTRLEITLDVDEKMVNSQVDHCCEVFLNV</sequence>
<accession>A0ABN9AQU2</accession>
<dbReference type="Gene3D" id="3.80.10.10">
    <property type="entry name" value="Ribonuclease Inhibitor"/>
    <property type="match status" value="1"/>
</dbReference>
<evidence type="ECO:0000313" key="5">
    <source>
        <dbReference type="Proteomes" id="UP001162483"/>
    </source>
</evidence>
<proteinExistence type="predicted"/>
<dbReference type="PANTHER" id="PTHR45690:SF19">
    <property type="entry name" value="NACHT, LRR AND PYD DOMAINS-CONTAINING PROTEIN 3"/>
    <property type="match status" value="1"/>
</dbReference>
<feature type="non-terminal residue" evidence="4">
    <location>
        <position position="189"/>
    </location>
</feature>